<organism evidence="2 3">
    <name type="scientific">Streblomastix strix</name>
    <dbReference type="NCBI Taxonomy" id="222440"/>
    <lineage>
        <taxon>Eukaryota</taxon>
        <taxon>Metamonada</taxon>
        <taxon>Preaxostyla</taxon>
        <taxon>Oxymonadida</taxon>
        <taxon>Streblomastigidae</taxon>
        <taxon>Streblomastix</taxon>
    </lineage>
</organism>
<evidence type="ECO:0000256" key="1">
    <source>
        <dbReference type="SAM" id="MobiDB-lite"/>
    </source>
</evidence>
<evidence type="ECO:0000313" key="2">
    <source>
        <dbReference type="EMBL" id="KAA6313952.1"/>
    </source>
</evidence>
<dbReference type="AlphaFoldDB" id="A0A5J4PXZ4"/>
<accession>A0A5J4PXZ4</accession>
<protein>
    <submittedName>
        <fullName evidence="2">Uncharacterized protein</fullName>
    </submittedName>
</protein>
<reference evidence="2 3" key="1">
    <citation type="submission" date="2019-03" db="EMBL/GenBank/DDBJ databases">
        <title>Single cell metagenomics reveals metabolic interactions within the superorganism composed of flagellate Streblomastix strix and complex community of Bacteroidetes bacteria on its surface.</title>
        <authorList>
            <person name="Treitli S.C."/>
            <person name="Kolisko M."/>
            <person name="Husnik F."/>
            <person name="Keeling P."/>
            <person name="Hampl V."/>
        </authorList>
    </citation>
    <scope>NUCLEOTIDE SEQUENCE [LARGE SCALE GENOMIC DNA]</scope>
    <source>
        <strain evidence="2">ST1C</strain>
    </source>
</reference>
<sequence length="99" mass="10716">MTSRTGPRQKHKQSISKQHKSGSTTSAVNPTRSTNIRTKQNKSSTAPKKEIQIVDPVSQDGESKAESGASSIIFDLDESIEEGSIDQMSFSGLSVDFDD</sequence>
<comment type="caution">
    <text evidence="2">The sequence shown here is derived from an EMBL/GenBank/DDBJ whole genome shotgun (WGS) entry which is preliminary data.</text>
</comment>
<dbReference type="EMBL" id="SNRW01048082">
    <property type="protein sequence ID" value="KAA6313952.1"/>
    <property type="molecule type" value="Genomic_DNA"/>
</dbReference>
<gene>
    <name evidence="2" type="ORF">EZS28_055665</name>
</gene>
<proteinExistence type="predicted"/>
<evidence type="ECO:0000313" key="3">
    <source>
        <dbReference type="Proteomes" id="UP000324800"/>
    </source>
</evidence>
<name>A0A5J4PXZ4_9EUKA</name>
<feature type="compositionally biased region" description="Basic residues" evidence="1">
    <location>
        <begin position="7"/>
        <end position="20"/>
    </location>
</feature>
<feature type="compositionally biased region" description="Polar residues" evidence="1">
    <location>
        <begin position="24"/>
        <end position="46"/>
    </location>
</feature>
<feature type="region of interest" description="Disordered" evidence="1">
    <location>
        <begin position="1"/>
        <end position="70"/>
    </location>
</feature>
<dbReference type="Proteomes" id="UP000324800">
    <property type="component" value="Unassembled WGS sequence"/>
</dbReference>